<evidence type="ECO:0000259" key="5">
    <source>
        <dbReference type="Pfam" id="PF00326"/>
    </source>
</evidence>
<evidence type="ECO:0000256" key="3">
    <source>
        <dbReference type="ARBA" id="ARBA00022801"/>
    </source>
</evidence>
<dbReference type="InterPro" id="IPR002470">
    <property type="entry name" value="Peptidase_S9A"/>
</dbReference>
<comment type="similarity">
    <text evidence="1">Belongs to the peptidase S9A family.</text>
</comment>
<dbReference type="PROSITE" id="PS00708">
    <property type="entry name" value="PRO_ENDOPEP_SER"/>
    <property type="match status" value="1"/>
</dbReference>
<sequence>MTNINEGAPRADRIPLERTFHGHTFTDYYEWLRDDEAKVLELIDAENAWFDEHTADQKELQERIVAEIAARTRETDVSVPVRRGGYWYWTRTWEGRPYEGLFRVPLNGGGKQTEKMTAERPKPGETGACETCVYDGNQLGANEEYFAAGSADVSPDGRYFALATDTRGDEHFRLRIHEIDTNTVIDDAVEGLGYGLAWLADSSGVFYTRVDDAWRANEVWLHRVGTMSKEDVLILREDDEAFGLWFSASRDGKWLVITAESPDTSEVHLVSTIDPEDRFVVCQRRNGVFYTVEPAGAELLIIHNAHEPGFELASAPVRPSRIDEWISLAKPAAGERFFDVAAFKTFAAFETRAKGGTEIRVIERATAGWSTPYALPLPETATVEIGQNYEWEASTLDVVAESLIQPRTWLSWDVTNKKLETLKTLEVPGYDPSNYVEYREWAVADDGVKIPITVAHRADLDRTGSNPGFIYGYGSYEVCNDPYFNAMRLPIIDRGIVYAIAHIRGGGEMGREWYEAGRLLNKKNTFTDFVAASRHLIDTGLVDEKRLAAEGGSAGGLLMGAVANLAPELYRVILAGVPFVDALTTILKPELPLTVGEWEEWGNPIESEEVYSYMASYSPYENVRPVRYPAILATTSLNDVRVSFLEPTKWIQELRHQVAPDSGIILQHTEKVAGHAGGSGRYARWEKRARQIAFVLRQLEVDRQ</sequence>
<organism evidence="7 8">
    <name type="scientific">Trueperella pyogenes</name>
    <dbReference type="NCBI Taxonomy" id="1661"/>
    <lineage>
        <taxon>Bacteria</taxon>
        <taxon>Bacillati</taxon>
        <taxon>Actinomycetota</taxon>
        <taxon>Actinomycetes</taxon>
        <taxon>Actinomycetales</taxon>
        <taxon>Actinomycetaceae</taxon>
        <taxon>Trueperella</taxon>
    </lineage>
</organism>
<dbReference type="SUPFAM" id="SSF53474">
    <property type="entry name" value="alpha/beta-Hydrolases"/>
    <property type="match status" value="1"/>
</dbReference>
<evidence type="ECO:0000256" key="1">
    <source>
        <dbReference type="ARBA" id="ARBA00005228"/>
    </source>
</evidence>
<dbReference type="SUPFAM" id="SSF50993">
    <property type="entry name" value="Peptidase/esterase 'gauge' domain"/>
    <property type="match status" value="1"/>
</dbReference>
<evidence type="ECO:0000313" key="7">
    <source>
        <dbReference type="EMBL" id="AZR07094.1"/>
    </source>
</evidence>
<dbReference type="Proteomes" id="UP000275951">
    <property type="component" value="Chromosome"/>
</dbReference>
<evidence type="ECO:0000256" key="4">
    <source>
        <dbReference type="ARBA" id="ARBA00022825"/>
    </source>
</evidence>
<dbReference type="InterPro" id="IPR001375">
    <property type="entry name" value="Peptidase_S9_cat"/>
</dbReference>
<feature type="domain" description="Peptidase S9 prolyl oligopeptidase catalytic" evidence="5">
    <location>
        <begin position="488"/>
        <end position="700"/>
    </location>
</feature>
<dbReference type="Gene3D" id="3.40.50.1820">
    <property type="entry name" value="alpha/beta hydrolase"/>
    <property type="match status" value="1"/>
</dbReference>
<evidence type="ECO:0000313" key="8">
    <source>
        <dbReference type="Proteomes" id="UP000275951"/>
    </source>
</evidence>
<dbReference type="InterPro" id="IPR051543">
    <property type="entry name" value="Serine_Peptidase_S9A"/>
</dbReference>
<dbReference type="Gene3D" id="2.130.10.120">
    <property type="entry name" value="Prolyl oligopeptidase, N-terminal domain"/>
    <property type="match status" value="1"/>
</dbReference>
<gene>
    <name evidence="7" type="ORF">EBQ10_07170</name>
</gene>
<proteinExistence type="inferred from homology"/>
<dbReference type="Pfam" id="PF00326">
    <property type="entry name" value="Peptidase_S9"/>
    <property type="match status" value="1"/>
</dbReference>
<dbReference type="GO" id="GO:0006508">
    <property type="term" value="P:proteolysis"/>
    <property type="evidence" value="ECO:0007669"/>
    <property type="project" value="UniProtKB-KW"/>
</dbReference>
<reference evidence="7 8" key="1">
    <citation type="submission" date="2018-11" db="EMBL/GenBank/DDBJ databases">
        <title>Multidrug-resistant genes are associated with an 42-kb island TGI1 carrying a complex class 1 integron in a Trueperella pyogenes.</title>
        <authorList>
            <person name="Dong W."/>
        </authorList>
    </citation>
    <scope>NUCLEOTIDE SEQUENCE [LARGE SCALE GENOMIC DNA]</scope>
    <source>
        <strain evidence="7 8">TP4</strain>
    </source>
</reference>
<evidence type="ECO:0000256" key="2">
    <source>
        <dbReference type="ARBA" id="ARBA00022670"/>
    </source>
</evidence>
<keyword evidence="2" id="KW-0645">Protease</keyword>
<keyword evidence="4" id="KW-0720">Serine protease</keyword>
<feature type="domain" description="Peptidase S9A N-terminal" evidence="6">
    <location>
        <begin position="17"/>
        <end position="423"/>
    </location>
</feature>
<dbReference type="PANTHER" id="PTHR11757">
    <property type="entry name" value="PROTEASE FAMILY S9A OLIGOPEPTIDASE"/>
    <property type="match status" value="1"/>
</dbReference>
<dbReference type="RefSeq" id="WP_108726388.1">
    <property type="nucleotide sequence ID" value="NZ_CP029001.1"/>
</dbReference>
<dbReference type="InterPro" id="IPR023302">
    <property type="entry name" value="Pept_S9A_N"/>
</dbReference>
<dbReference type="Pfam" id="PF02897">
    <property type="entry name" value="Peptidase_S9_N"/>
    <property type="match status" value="1"/>
</dbReference>
<dbReference type="GO" id="GO:0004252">
    <property type="term" value="F:serine-type endopeptidase activity"/>
    <property type="evidence" value="ECO:0007669"/>
    <property type="project" value="InterPro"/>
</dbReference>
<dbReference type="EMBL" id="CP033905">
    <property type="protein sequence ID" value="AZR07094.1"/>
    <property type="molecule type" value="Genomic_DNA"/>
</dbReference>
<dbReference type="AlphaFoldDB" id="A0A3Q9GG37"/>
<protein>
    <submittedName>
        <fullName evidence="7">S9 family peptidase</fullName>
    </submittedName>
</protein>
<evidence type="ECO:0000259" key="6">
    <source>
        <dbReference type="Pfam" id="PF02897"/>
    </source>
</evidence>
<dbReference type="InterPro" id="IPR029058">
    <property type="entry name" value="AB_hydrolase_fold"/>
</dbReference>
<dbReference type="InterPro" id="IPR002471">
    <property type="entry name" value="Pept_S9_AS"/>
</dbReference>
<accession>A0A3Q9GG37</accession>
<keyword evidence="3" id="KW-0378">Hydrolase</keyword>
<dbReference type="PRINTS" id="PR00862">
    <property type="entry name" value="PROLIGOPTASE"/>
</dbReference>
<dbReference type="PANTHER" id="PTHR11757:SF19">
    <property type="entry name" value="PROLYL ENDOPEPTIDASE-LIKE"/>
    <property type="match status" value="1"/>
</dbReference>
<name>A0A3Q9GG37_9ACTO</name>